<evidence type="ECO:0000313" key="3">
    <source>
        <dbReference type="Proteomes" id="UP000823388"/>
    </source>
</evidence>
<dbReference type="PANTHER" id="PTHR34835">
    <property type="entry name" value="OS07G0283600 PROTEIN-RELATED"/>
    <property type="match status" value="1"/>
</dbReference>
<proteinExistence type="predicted"/>
<sequence length="388" mass="43743">MATRRRRELPDYGMSNIGEEVDDAPIDECSSDSDGAGLSEPDGDPAQSEGSSSSDDQALQRKLYKEVLIDYERLKELKRKLKLSVTLENNKSKPDHKPKDAFTRFSVTAFSSVLDSLNPRQREVIESYGFGSLLNFDKCFVPNKFAKWVANVVDYKYGDIVVDGKIISLTKESVHCVLGIPLGGDPFPSDTVCGKEFVLNKFQKSSIPPVTFFSNKLVKEGGTLSDEDLFVCFIIVALSSFLCANSSSTPSPKYFGIFGDIKRVKEFDWCGYVLDWLLDGVKLFKKSKPSRVKDNRTLAGCLYYLAVDMGFGKYELLYPNVPHQPLENSFDSGIYTMMFLEHWKSPRTVMRNIFDSSDINIIRVKFANDLLFLPGNSRNKNRVIEYSN</sequence>
<feature type="compositionally biased region" description="Acidic residues" evidence="1">
    <location>
        <begin position="19"/>
        <end position="31"/>
    </location>
</feature>
<reference evidence="2" key="1">
    <citation type="submission" date="2020-05" db="EMBL/GenBank/DDBJ databases">
        <title>WGS assembly of Panicum virgatum.</title>
        <authorList>
            <person name="Lovell J.T."/>
            <person name="Jenkins J."/>
            <person name="Shu S."/>
            <person name="Juenger T.E."/>
            <person name="Schmutz J."/>
        </authorList>
    </citation>
    <scope>NUCLEOTIDE SEQUENCE</scope>
    <source>
        <strain evidence="2">AP13</strain>
    </source>
</reference>
<dbReference type="EMBL" id="CM029049">
    <property type="protein sequence ID" value="KAG2575030.1"/>
    <property type="molecule type" value="Genomic_DNA"/>
</dbReference>
<evidence type="ECO:0000313" key="2">
    <source>
        <dbReference type="EMBL" id="KAG2575030.1"/>
    </source>
</evidence>
<protein>
    <submittedName>
        <fullName evidence="2">Uncharacterized protein</fullName>
    </submittedName>
</protein>
<dbReference type="SUPFAM" id="SSF54001">
    <property type="entry name" value="Cysteine proteinases"/>
    <property type="match status" value="1"/>
</dbReference>
<dbReference type="PANTHER" id="PTHR34835:SF60">
    <property type="entry name" value="OS10G0490300 PROTEIN"/>
    <property type="match status" value="1"/>
</dbReference>
<evidence type="ECO:0000256" key="1">
    <source>
        <dbReference type="SAM" id="MobiDB-lite"/>
    </source>
</evidence>
<dbReference type="InterPro" id="IPR038765">
    <property type="entry name" value="Papain-like_cys_pep_sf"/>
</dbReference>
<feature type="compositionally biased region" description="Polar residues" evidence="1">
    <location>
        <begin position="48"/>
        <end position="57"/>
    </location>
</feature>
<dbReference type="Proteomes" id="UP000823388">
    <property type="component" value="Chromosome 7K"/>
</dbReference>
<accession>A0A8T0QKX9</accession>
<keyword evidence="3" id="KW-1185">Reference proteome</keyword>
<feature type="region of interest" description="Disordered" evidence="1">
    <location>
        <begin position="1"/>
        <end position="58"/>
    </location>
</feature>
<comment type="caution">
    <text evidence="2">The sequence shown here is derived from an EMBL/GenBank/DDBJ whole genome shotgun (WGS) entry which is preliminary data.</text>
</comment>
<gene>
    <name evidence="2" type="ORF">PVAP13_7KG261800</name>
</gene>
<dbReference type="AlphaFoldDB" id="A0A8T0QKX9"/>
<organism evidence="2 3">
    <name type="scientific">Panicum virgatum</name>
    <name type="common">Blackwell switchgrass</name>
    <dbReference type="NCBI Taxonomy" id="38727"/>
    <lineage>
        <taxon>Eukaryota</taxon>
        <taxon>Viridiplantae</taxon>
        <taxon>Streptophyta</taxon>
        <taxon>Embryophyta</taxon>
        <taxon>Tracheophyta</taxon>
        <taxon>Spermatophyta</taxon>
        <taxon>Magnoliopsida</taxon>
        <taxon>Liliopsida</taxon>
        <taxon>Poales</taxon>
        <taxon>Poaceae</taxon>
        <taxon>PACMAD clade</taxon>
        <taxon>Panicoideae</taxon>
        <taxon>Panicodae</taxon>
        <taxon>Paniceae</taxon>
        <taxon>Panicinae</taxon>
        <taxon>Panicum</taxon>
        <taxon>Panicum sect. Hiantes</taxon>
    </lineage>
</organism>
<name>A0A8T0QKX9_PANVG</name>